<dbReference type="EMBL" id="MU855684">
    <property type="protein sequence ID" value="KAK3900318.1"/>
    <property type="molecule type" value="Genomic_DNA"/>
</dbReference>
<feature type="region of interest" description="Disordered" evidence="1">
    <location>
        <begin position="1"/>
        <end position="177"/>
    </location>
</feature>
<keyword evidence="4" id="KW-1185">Reference proteome</keyword>
<evidence type="ECO:0000256" key="2">
    <source>
        <dbReference type="SAM" id="Phobius"/>
    </source>
</evidence>
<accession>A0AAN6RRZ4</accession>
<reference evidence="3" key="1">
    <citation type="journal article" date="2023" name="Mol. Phylogenet. Evol.">
        <title>Genome-scale phylogeny and comparative genomics of the fungal order Sordariales.</title>
        <authorList>
            <person name="Hensen N."/>
            <person name="Bonometti L."/>
            <person name="Westerberg I."/>
            <person name="Brannstrom I.O."/>
            <person name="Guillou S."/>
            <person name="Cros-Aarteil S."/>
            <person name="Calhoun S."/>
            <person name="Haridas S."/>
            <person name="Kuo A."/>
            <person name="Mondo S."/>
            <person name="Pangilinan J."/>
            <person name="Riley R."/>
            <person name="LaButti K."/>
            <person name="Andreopoulos B."/>
            <person name="Lipzen A."/>
            <person name="Chen C."/>
            <person name="Yan M."/>
            <person name="Daum C."/>
            <person name="Ng V."/>
            <person name="Clum A."/>
            <person name="Steindorff A."/>
            <person name="Ohm R.A."/>
            <person name="Martin F."/>
            <person name="Silar P."/>
            <person name="Natvig D.O."/>
            <person name="Lalanne C."/>
            <person name="Gautier V."/>
            <person name="Ament-Velasquez S.L."/>
            <person name="Kruys A."/>
            <person name="Hutchinson M.I."/>
            <person name="Powell A.J."/>
            <person name="Barry K."/>
            <person name="Miller A.N."/>
            <person name="Grigoriev I.V."/>
            <person name="Debuchy R."/>
            <person name="Gladieux P."/>
            <person name="Hiltunen Thoren M."/>
            <person name="Johannesson H."/>
        </authorList>
    </citation>
    <scope>NUCLEOTIDE SEQUENCE</scope>
    <source>
        <strain evidence="3">CBS 103.79</strain>
    </source>
</reference>
<evidence type="ECO:0000256" key="1">
    <source>
        <dbReference type="SAM" id="MobiDB-lite"/>
    </source>
</evidence>
<feature type="transmembrane region" description="Helical" evidence="2">
    <location>
        <begin position="508"/>
        <end position="529"/>
    </location>
</feature>
<proteinExistence type="predicted"/>
<feature type="compositionally biased region" description="Polar residues" evidence="1">
    <location>
        <begin position="142"/>
        <end position="167"/>
    </location>
</feature>
<feature type="compositionally biased region" description="Low complexity" evidence="1">
    <location>
        <begin position="333"/>
        <end position="346"/>
    </location>
</feature>
<protein>
    <submittedName>
        <fullName evidence="3">Uncharacterized protein</fullName>
    </submittedName>
</protein>
<dbReference type="AlphaFoldDB" id="A0AAN6RRZ4"/>
<name>A0AAN6RRZ4_9PEZI</name>
<feature type="compositionally biased region" description="Polar residues" evidence="1">
    <location>
        <begin position="1"/>
        <end position="15"/>
    </location>
</feature>
<feature type="region of interest" description="Disordered" evidence="1">
    <location>
        <begin position="320"/>
        <end position="346"/>
    </location>
</feature>
<feature type="compositionally biased region" description="Pro residues" evidence="1">
    <location>
        <begin position="35"/>
        <end position="48"/>
    </location>
</feature>
<reference evidence="3" key="2">
    <citation type="submission" date="2023-05" db="EMBL/GenBank/DDBJ databases">
        <authorList>
            <consortium name="Lawrence Berkeley National Laboratory"/>
            <person name="Steindorff A."/>
            <person name="Hensen N."/>
            <person name="Bonometti L."/>
            <person name="Westerberg I."/>
            <person name="Brannstrom I.O."/>
            <person name="Guillou S."/>
            <person name="Cros-Aarteil S."/>
            <person name="Calhoun S."/>
            <person name="Haridas S."/>
            <person name="Kuo A."/>
            <person name="Mondo S."/>
            <person name="Pangilinan J."/>
            <person name="Riley R."/>
            <person name="Labutti K."/>
            <person name="Andreopoulos B."/>
            <person name="Lipzen A."/>
            <person name="Chen C."/>
            <person name="Yanf M."/>
            <person name="Daum C."/>
            <person name="Ng V."/>
            <person name="Clum A."/>
            <person name="Ohm R."/>
            <person name="Martin F."/>
            <person name="Silar P."/>
            <person name="Natvig D."/>
            <person name="Lalanne C."/>
            <person name="Gautier V."/>
            <person name="Ament-Velasquez S.L."/>
            <person name="Kruys A."/>
            <person name="Hutchinson M.I."/>
            <person name="Powell A.J."/>
            <person name="Barry K."/>
            <person name="Miller A.N."/>
            <person name="Grigoriev I.V."/>
            <person name="Debuchy R."/>
            <person name="Gladieux P."/>
            <person name="Thoren M.H."/>
            <person name="Johannesson H."/>
        </authorList>
    </citation>
    <scope>NUCLEOTIDE SEQUENCE</scope>
    <source>
        <strain evidence="3">CBS 103.79</strain>
    </source>
</reference>
<keyword evidence="2" id="KW-0472">Membrane</keyword>
<feature type="transmembrane region" description="Helical" evidence="2">
    <location>
        <begin position="536"/>
        <end position="560"/>
    </location>
</feature>
<keyword evidence="2" id="KW-1133">Transmembrane helix</keyword>
<gene>
    <name evidence="3" type="ORF">C8A05DRAFT_17360</name>
</gene>
<sequence length="568" mass="61701">MSNQASGSTAPSRQPDNPPPNIISKLWPRRKPVSRYPPPVEYVVPPPAEYVLLTQGSQNPGRPPPQRSLGSIRRISPSVEPPRVSHYTLRTSPSPAHFTLPDIRPPTRTKSDLQTISETASGGPLPSKAPEAAGKQLERRPQTPNTHPQVSASAAHSQVLGSAQRSHTLFPGPSSASSHGFGFGPGAFHVIPRQPVMNPEGFKLGRTPAFAPSGPQPPEEFVLHAEVTRHGGVYVPVDSDPRAEASYQVDVTPPVPKQAPPRPIVMDAALFATPNGPVAPVRVQPRIDTNIVAQDPPSGATGSLVPPVSTLPMNSPLVGGDITRPKQKHLAGTETTSTHETAESTPSFYDTAKPTCSLNLVCYRSGARGCDLQQLQCVLRTLFPSDASFDAVITANPHLVHTDDQFFREMRRLYTTQMCGFFRRYFSLKTLRSFRLLAYTPTTRPTVVPFDDFVLQEMMYAYRNPDRLSTAAPGLDHGQEWVCWVFRLRRSDRRHALEFVEGWNTTRIAVSGSVPWLASSLVGIIWTAAGGDAQTAFTVASFILTSSSIMLALLAIISSVESSTGLSR</sequence>
<evidence type="ECO:0000313" key="4">
    <source>
        <dbReference type="Proteomes" id="UP001303889"/>
    </source>
</evidence>
<dbReference type="Proteomes" id="UP001303889">
    <property type="component" value="Unassembled WGS sequence"/>
</dbReference>
<comment type="caution">
    <text evidence="3">The sequence shown here is derived from an EMBL/GenBank/DDBJ whole genome shotgun (WGS) entry which is preliminary data.</text>
</comment>
<keyword evidence="2" id="KW-0812">Transmembrane</keyword>
<organism evidence="3 4">
    <name type="scientific">Staphylotrichum tortipilum</name>
    <dbReference type="NCBI Taxonomy" id="2831512"/>
    <lineage>
        <taxon>Eukaryota</taxon>
        <taxon>Fungi</taxon>
        <taxon>Dikarya</taxon>
        <taxon>Ascomycota</taxon>
        <taxon>Pezizomycotina</taxon>
        <taxon>Sordariomycetes</taxon>
        <taxon>Sordariomycetidae</taxon>
        <taxon>Sordariales</taxon>
        <taxon>Chaetomiaceae</taxon>
        <taxon>Staphylotrichum</taxon>
    </lineage>
</organism>
<evidence type="ECO:0000313" key="3">
    <source>
        <dbReference type="EMBL" id="KAK3900318.1"/>
    </source>
</evidence>